<proteinExistence type="predicted"/>
<keyword evidence="2" id="KW-1185">Reference proteome</keyword>
<evidence type="ECO:0000313" key="2">
    <source>
        <dbReference type="Proteomes" id="UP000030762"/>
    </source>
</evidence>
<dbReference type="EMBL" id="JH767151">
    <property type="protein sequence ID" value="EQC35313.1"/>
    <property type="molecule type" value="Genomic_DNA"/>
</dbReference>
<gene>
    <name evidence="1" type="ORF">SDRG_07024</name>
</gene>
<accession>T0RS03</accession>
<dbReference type="AlphaFoldDB" id="T0RS03"/>
<reference evidence="1 2" key="1">
    <citation type="submission" date="2012-04" db="EMBL/GenBank/DDBJ databases">
        <title>The Genome Sequence of Saprolegnia declina VS20.</title>
        <authorList>
            <consortium name="The Broad Institute Genome Sequencing Platform"/>
            <person name="Russ C."/>
            <person name="Nusbaum C."/>
            <person name="Tyler B."/>
            <person name="van West P."/>
            <person name="Dieguez-Uribeondo J."/>
            <person name="de Bruijn I."/>
            <person name="Tripathy S."/>
            <person name="Jiang R."/>
            <person name="Young S.K."/>
            <person name="Zeng Q."/>
            <person name="Gargeya S."/>
            <person name="Fitzgerald M."/>
            <person name="Haas B."/>
            <person name="Abouelleil A."/>
            <person name="Alvarado L."/>
            <person name="Arachchi H.M."/>
            <person name="Berlin A."/>
            <person name="Chapman S.B."/>
            <person name="Goldberg J."/>
            <person name="Griggs A."/>
            <person name="Gujja S."/>
            <person name="Hansen M."/>
            <person name="Howarth C."/>
            <person name="Imamovic A."/>
            <person name="Larimer J."/>
            <person name="McCowen C."/>
            <person name="Montmayeur A."/>
            <person name="Murphy C."/>
            <person name="Neiman D."/>
            <person name="Pearson M."/>
            <person name="Priest M."/>
            <person name="Roberts A."/>
            <person name="Saif S."/>
            <person name="Shea T."/>
            <person name="Sisk P."/>
            <person name="Sykes S."/>
            <person name="Wortman J."/>
            <person name="Nusbaum C."/>
            <person name="Birren B."/>
        </authorList>
    </citation>
    <scope>NUCLEOTIDE SEQUENCE [LARGE SCALE GENOMIC DNA]</scope>
    <source>
        <strain evidence="1 2">VS20</strain>
    </source>
</reference>
<dbReference type="VEuPathDB" id="FungiDB:SDRG_07024"/>
<evidence type="ECO:0000313" key="1">
    <source>
        <dbReference type="EMBL" id="EQC35313.1"/>
    </source>
</evidence>
<organism evidence="1 2">
    <name type="scientific">Saprolegnia diclina (strain VS20)</name>
    <dbReference type="NCBI Taxonomy" id="1156394"/>
    <lineage>
        <taxon>Eukaryota</taxon>
        <taxon>Sar</taxon>
        <taxon>Stramenopiles</taxon>
        <taxon>Oomycota</taxon>
        <taxon>Saprolegniomycetes</taxon>
        <taxon>Saprolegniales</taxon>
        <taxon>Saprolegniaceae</taxon>
        <taxon>Saprolegnia</taxon>
    </lineage>
</organism>
<sequence length="281" mass="30779">MEGAVTREGLEAAATLFQAQVNDAPRMLVARNVPLVEWLADDYDSRLCGAILSVTYEGEADDVSTLASIYIVRAITRPPYSTTFEMAQSRPIIANGEVRIADSQMACVDANGAMLPPIMVIELEVVNRSISTIVAWMQGYFDMLAGLRVALAFKYFLNEDAEDPQRFSAVVLQYGRNATGHVVLQFAASFGSVSLSLDEKATIDDDILATMKVFDDDIASELALGHTKWAHPTVPCPTLQLSVEDLWPGPDRELYVTPGTENISMDLYAMMLAIRDSTAEE</sequence>
<dbReference type="InParanoid" id="T0RS03"/>
<dbReference type="GeneID" id="19947751"/>
<dbReference type="RefSeq" id="XP_008611063.1">
    <property type="nucleotide sequence ID" value="XM_008612841.1"/>
</dbReference>
<protein>
    <submittedName>
        <fullName evidence="1">Uncharacterized protein</fullName>
    </submittedName>
</protein>
<dbReference type="OMA" id="ADSKMAC"/>
<name>T0RS03_SAPDV</name>
<dbReference type="Proteomes" id="UP000030762">
    <property type="component" value="Unassembled WGS sequence"/>
</dbReference>